<dbReference type="GO" id="GO:0004519">
    <property type="term" value="F:endonuclease activity"/>
    <property type="evidence" value="ECO:0007669"/>
    <property type="project" value="UniProtKB-KW"/>
</dbReference>
<proteinExistence type="predicted"/>
<dbReference type="EMBL" id="BONU01000016">
    <property type="protein sequence ID" value="GIG74334.1"/>
    <property type="molecule type" value="Genomic_DNA"/>
</dbReference>
<comment type="caution">
    <text evidence="3">The sequence shown here is derived from an EMBL/GenBank/DDBJ whole genome shotgun (WGS) entry which is preliminary data.</text>
</comment>
<dbReference type="AlphaFoldDB" id="A0A8J3LUZ5"/>
<reference evidence="3" key="1">
    <citation type="submission" date="2021-01" db="EMBL/GenBank/DDBJ databases">
        <title>Whole genome shotgun sequence of Planosporangium flavigriseum NBRC 105377.</title>
        <authorList>
            <person name="Komaki H."/>
            <person name="Tamura T."/>
        </authorList>
    </citation>
    <scope>NUCLEOTIDE SEQUENCE</scope>
    <source>
        <strain evidence="3">NBRC 105377</strain>
    </source>
</reference>
<dbReference type="Gene3D" id="3.60.10.10">
    <property type="entry name" value="Endonuclease/exonuclease/phosphatase"/>
    <property type="match status" value="1"/>
</dbReference>
<evidence type="ECO:0000313" key="3">
    <source>
        <dbReference type="EMBL" id="GIG74334.1"/>
    </source>
</evidence>
<evidence type="ECO:0000313" key="4">
    <source>
        <dbReference type="Proteomes" id="UP000653674"/>
    </source>
</evidence>
<feature type="transmembrane region" description="Helical" evidence="1">
    <location>
        <begin position="55"/>
        <end position="75"/>
    </location>
</feature>
<feature type="domain" description="Endonuclease/exonuclease/phosphatase" evidence="2">
    <location>
        <begin position="126"/>
        <end position="326"/>
    </location>
</feature>
<dbReference type="Proteomes" id="UP000653674">
    <property type="component" value="Unassembled WGS sequence"/>
</dbReference>
<dbReference type="Pfam" id="PF03372">
    <property type="entry name" value="Exo_endo_phos"/>
    <property type="match status" value="1"/>
</dbReference>
<gene>
    <name evidence="3" type="ORF">Pfl04_27380</name>
</gene>
<feature type="transmembrane region" description="Helical" evidence="1">
    <location>
        <begin position="81"/>
        <end position="100"/>
    </location>
</feature>
<accession>A0A8J3LUZ5</accession>
<keyword evidence="1" id="KW-1133">Transmembrane helix</keyword>
<keyword evidence="3" id="KW-0378">Hydrolase</keyword>
<sequence>MPVTFANVLLSPTATERIAPTADSALHIAGWLAVGGTAAWALIRVFGLDRVGGPLVQLIAFTPYAAAGAVILLGPALTLRAWWTAGVAAVAAVALLVCVLPRSLPDGGVAEGARLRLLSSNMMIGGADAGAIVDLVRRRDVQVLALQEFTPQAERALDAAGVADLLPYRVSHPQPGAGGSAVFSRFPLRDEVPHTLPSGFTQAMATILVPDAATVTVESAHPCAPISPSLASCWRTDLSHEPRASTDGVVRVLAGDFNATLDHADLRRLIASGYRDAADVRGQGLTASWPYDEKWWIPGVTIDHVLADRRVGVAGYGVHRVPRTDHRAVFAELVVPR</sequence>
<protein>
    <submittedName>
        <fullName evidence="3">Endonuclease</fullName>
    </submittedName>
</protein>
<dbReference type="SUPFAM" id="SSF56219">
    <property type="entry name" value="DNase I-like"/>
    <property type="match status" value="1"/>
</dbReference>
<feature type="transmembrane region" description="Helical" evidence="1">
    <location>
        <begin position="25"/>
        <end position="43"/>
    </location>
</feature>
<evidence type="ECO:0000259" key="2">
    <source>
        <dbReference type="Pfam" id="PF03372"/>
    </source>
</evidence>
<evidence type="ECO:0000256" key="1">
    <source>
        <dbReference type="SAM" id="Phobius"/>
    </source>
</evidence>
<keyword evidence="1" id="KW-0472">Membrane</keyword>
<keyword evidence="1" id="KW-0812">Transmembrane</keyword>
<keyword evidence="3" id="KW-0255">Endonuclease</keyword>
<keyword evidence="4" id="KW-1185">Reference proteome</keyword>
<dbReference type="InterPro" id="IPR036691">
    <property type="entry name" value="Endo/exonu/phosph_ase_sf"/>
</dbReference>
<keyword evidence="3" id="KW-0540">Nuclease</keyword>
<organism evidence="3 4">
    <name type="scientific">Planosporangium flavigriseum</name>
    <dbReference type="NCBI Taxonomy" id="373681"/>
    <lineage>
        <taxon>Bacteria</taxon>
        <taxon>Bacillati</taxon>
        <taxon>Actinomycetota</taxon>
        <taxon>Actinomycetes</taxon>
        <taxon>Micromonosporales</taxon>
        <taxon>Micromonosporaceae</taxon>
        <taxon>Planosporangium</taxon>
    </lineage>
</organism>
<dbReference type="InterPro" id="IPR005135">
    <property type="entry name" value="Endo/exonuclease/phosphatase"/>
</dbReference>
<name>A0A8J3LUZ5_9ACTN</name>